<dbReference type="InterPro" id="IPR016201">
    <property type="entry name" value="PSI"/>
</dbReference>
<dbReference type="Proteomes" id="UP000035642">
    <property type="component" value="Unassembled WGS sequence"/>
</dbReference>
<keyword evidence="2" id="KW-0677">Repeat</keyword>
<dbReference type="InterPro" id="IPR015915">
    <property type="entry name" value="Kelch-typ_b-propeller"/>
</dbReference>
<evidence type="ECO:0000313" key="6">
    <source>
        <dbReference type="WBParaSite" id="ACAC_0000347901-mRNA-1"/>
    </source>
</evidence>
<reference evidence="6" key="2">
    <citation type="submission" date="2016-04" db="UniProtKB">
        <authorList>
            <consortium name="WormBaseParasite"/>
        </authorList>
    </citation>
    <scope>IDENTIFICATION</scope>
</reference>
<dbReference type="PANTHER" id="PTHR46376:SF2">
    <property type="entry name" value="DISTRACTED, ISOFORM B"/>
    <property type="match status" value="1"/>
</dbReference>
<evidence type="ECO:0000259" key="4">
    <source>
        <dbReference type="SMART" id="SM00423"/>
    </source>
</evidence>
<evidence type="ECO:0000256" key="1">
    <source>
        <dbReference type="ARBA" id="ARBA00022441"/>
    </source>
</evidence>
<dbReference type="WBParaSite" id="ACAC_0000347901-mRNA-1">
    <property type="protein sequence ID" value="ACAC_0000347901-mRNA-1"/>
    <property type="gene ID" value="ACAC_0000347901"/>
</dbReference>
<sequence>CQVQNKRSVWDRIPADKAPAGRASHASVIIDDTIWSVGGEHFNGVLFEDPVVFNLTSRLWTPIMVEGKYKPASRFDHTLVRYKMKLFMFGGVVGRKKITSELWSFDLQTREWRLEGGENNNIMAPPLSVAGHSAHVIGSEMLIFFGYHPEIGFVHNVQIFNFENRSWRFGNVKDQVYGRFRHSSVQYKMDTGDVIFIYGGTMWSKTQNNLTDSLMKYEVKNEKWTNLPPSGIQLFLHTATILNGLMIVVGGSGYNTSESRTKQECFSSMVQVYDIACKQWYNISSDTTELRRYGHTAVATNDELFIWGGFNGRMLNDVWRSAKCSSATRPDECRSLSDGVKCVFTDRVCVKFYPFVSYKQSFLSFIKNESPKSMSECRNTALRQALQVCDEQIDCVSCISEPGCGWCPTGDQCLPSDRDCLDGQVMLTTWEKCSLVRDPPPPRPCGMASDCRSCKLLAHCNWYTAEGKAVFDNDFIDHNRNIYAYLVLLRKEQQDRELDRVSSSNQPHRLLSTLPPIPPGQNLSYCPLPCSLLRTCNECLQEPKCMWCPSTNRLPFLVFTMRFSCEKMCRIIESNEILICGLNIISFLHCYYSEEHDFISCATMRRIDYQISFSRFT</sequence>
<accession>A0A158P813</accession>
<dbReference type="InterPro" id="IPR051568">
    <property type="entry name" value="LZTR1/Attractin"/>
</dbReference>
<dbReference type="GO" id="GO:0005794">
    <property type="term" value="C:Golgi apparatus"/>
    <property type="evidence" value="ECO:0007669"/>
    <property type="project" value="TreeGrafter"/>
</dbReference>
<name>A0A158P813_ANGCA</name>
<reference evidence="5" key="1">
    <citation type="submission" date="2012-09" db="EMBL/GenBank/DDBJ databases">
        <authorList>
            <person name="Martin A.A."/>
        </authorList>
    </citation>
    <scope>NUCLEOTIDE SEQUENCE</scope>
</reference>
<dbReference type="SMART" id="SM00612">
    <property type="entry name" value="Kelch"/>
    <property type="match status" value="3"/>
</dbReference>
<dbReference type="InterPro" id="IPR056737">
    <property type="entry name" value="Beta-prop_ATRN-MKLN-like"/>
</dbReference>
<organism evidence="5 6">
    <name type="scientific">Angiostrongylus cantonensis</name>
    <name type="common">Rat lungworm</name>
    <dbReference type="NCBI Taxonomy" id="6313"/>
    <lineage>
        <taxon>Eukaryota</taxon>
        <taxon>Metazoa</taxon>
        <taxon>Ecdysozoa</taxon>
        <taxon>Nematoda</taxon>
        <taxon>Chromadorea</taxon>
        <taxon>Rhabditida</taxon>
        <taxon>Rhabditina</taxon>
        <taxon>Rhabditomorpha</taxon>
        <taxon>Strongyloidea</taxon>
        <taxon>Metastrongylidae</taxon>
        <taxon>Angiostrongylus</taxon>
    </lineage>
</organism>
<feature type="domain" description="PSI" evidence="4">
    <location>
        <begin position="388"/>
        <end position="434"/>
    </location>
</feature>
<dbReference type="SUPFAM" id="SSF117281">
    <property type="entry name" value="Kelch motif"/>
    <property type="match status" value="1"/>
</dbReference>
<evidence type="ECO:0000256" key="3">
    <source>
        <dbReference type="ARBA" id="ARBA00023180"/>
    </source>
</evidence>
<keyword evidence="1" id="KW-0880">Kelch repeat</keyword>
<dbReference type="AlphaFoldDB" id="A0A158P813"/>
<dbReference type="InterPro" id="IPR006652">
    <property type="entry name" value="Kelch_1"/>
</dbReference>
<dbReference type="PANTHER" id="PTHR46376">
    <property type="entry name" value="LEUCINE-ZIPPER-LIKE TRANSCRIPTIONAL REGULATOR 1"/>
    <property type="match status" value="1"/>
</dbReference>
<dbReference type="STRING" id="6313.A0A158P813"/>
<keyword evidence="3" id="KW-0325">Glycoprotein</keyword>
<keyword evidence="5" id="KW-1185">Reference proteome</keyword>
<evidence type="ECO:0000313" key="5">
    <source>
        <dbReference type="Proteomes" id="UP000035642"/>
    </source>
</evidence>
<dbReference type="Pfam" id="PF24981">
    <property type="entry name" value="Beta-prop_ATRN-LZTR1"/>
    <property type="match status" value="1"/>
</dbReference>
<dbReference type="Gene3D" id="2.120.10.80">
    <property type="entry name" value="Kelch-type beta propeller"/>
    <property type="match status" value="2"/>
</dbReference>
<proteinExistence type="predicted"/>
<feature type="domain" description="PSI" evidence="4">
    <location>
        <begin position="529"/>
        <end position="566"/>
    </location>
</feature>
<evidence type="ECO:0000256" key="2">
    <source>
        <dbReference type="ARBA" id="ARBA00022737"/>
    </source>
</evidence>
<protein>
    <submittedName>
        <fullName evidence="6">Attractin-like protein 1</fullName>
    </submittedName>
</protein>
<dbReference type="SMART" id="SM00423">
    <property type="entry name" value="PSI"/>
    <property type="match status" value="2"/>
</dbReference>